<dbReference type="Proteomes" id="UP001304683">
    <property type="component" value="Chromosome"/>
</dbReference>
<dbReference type="Pfam" id="PF18075">
    <property type="entry name" value="FtsX_ECD"/>
    <property type="match status" value="1"/>
</dbReference>
<name>A0ABZ0QP43_9FIRM</name>
<keyword evidence="4 10" id="KW-1003">Cell membrane</keyword>
<keyword evidence="9 10" id="KW-0131">Cell cycle</keyword>
<dbReference type="InterPro" id="IPR003838">
    <property type="entry name" value="ABC3_permease_C"/>
</dbReference>
<feature type="domain" description="ABC3 transporter permease C-terminal" evidence="12">
    <location>
        <begin position="175"/>
        <end position="267"/>
    </location>
</feature>
<dbReference type="InterPro" id="IPR058204">
    <property type="entry name" value="FtsX_firmicutes-type"/>
</dbReference>
<dbReference type="EMBL" id="CP132508">
    <property type="protein sequence ID" value="WPD19255.1"/>
    <property type="molecule type" value="Genomic_DNA"/>
</dbReference>
<evidence type="ECO:0000256" key="8">
    <source>
        <dbReference type="ARBA" id="ARBA00023136"/>
    </source>
</evidence>
<evidence type="ECO:0000256" key="10">
    <source>
        <dbReference type="PIRNR" id="PIRNR003097"/>
    </source>
</evidence>
<dbReference type="InterPro" id="IPR040690">
    <property type="entry name" value="FtsX_ECD"/>
</dbReference>
<evidence type="ECO:0000256" key="3">
    <source>
        <dbReference type="ARBA" id="ARBA00021907"/>
    </source>
</evidence>
<dbReference type="Gene3D" id="3.30.70.3040">
    <property type="match status" value="1"/>
</dbReference>
<comment type="subcellular location">
    <subcellularLocation>
        <location evidence="1">Cell membrane</location>
        <topology evidence="1">Multi-pass membrane protein</topology>
    </subcellularLocation>
</comment>
<dbReference type="InterPro" id="IPR004513">
    <property type="entry name" value="FtsX"/>
</dbReference>
<feature type="transmembrane region" description="Helical" evidence="11">
    <location>
        <begin position="218"/>
        <end position="241"/>
    </location>
</feature>
<keyword evidence="7 11" id="KW-1133">Transmembrane helix</keyword>
<keyword evidence="8 10" id="KW-0472">Membrane</keyword>
<evidence type="ECO:0000256" key="1">
    <source>
        <dbReference type="ARBA" id="ARBA00004651"/>
    </source>
</evidence>
<evidence type="ECO:0000256" key="5">
    <source>
        <dbReference type="ARBA" id="ARBA00022618"/>
    </source>
</evidence>
<comment type="similarity">
    <text evidence="2 10">Belongs to the ABC-4 integral membrane protein family. FtsX subfamily.</text>
</comment>
<feature type="domain" description="FtsX extracellular" evidence="13">
    <location>
        <begin position="59"/>
        <end position="152"/>
    </location>
</feature>
<organism evidence="14 15">
    <name type="scientific">Thermaerobacter composti</name>
    <dbReference type="NCBI Taxonomy" id="554949"/>
    <lineage>
        <taxon>Bacteria</taxon>
        <taxon>Bacillati</taxon>
        <taxon>Bacillota</taxon>
        <taxon>Clostridia</taxon>
        <taxon>Eubacteriales</taxon>
        <taxon>Clostridiales Family XVII. Incertae Sedis</taxon>
        <taxon>Thermaerobacter</taxon>
    </lineage>
</organism>
<keyword evidence="15" id="KW-1185">Reference proteome</keyword>
<dbReference type="PIRSF" id="PIRSF003097">
    <property type="entry name" value="FtsX"/>
    <property type="match status" value="1"/>
</dbReference>
<gene>
    <name evidence="14" type="primary">ftsX</name>
    <name evidence="14" type="ORF">Q5761_00860</name>
</gene>
<dbReference type="PANTHER" id="PTHR47755:SF1">
    <property type="entry name" value="CELL DIVISION PROTEIN FTSX"/>
    <property type="match status" value="1"/>
</dbReference>
<keyword evidence="6 11" id="KW-0812">Transmembrane</keyword>
<keyword evidence="5 10" id="KW-0132">Cell division</keyword>
<sequence length="295" mass="32341">MRFDTLGYFLREAITGIRRNGFMSFASASTVFVSLVVLSLLLVVAANIRHLAGYVESQVAVVAFLSPDASREEGRALERRIAAMDGVAETRFVTKEEALRDLKALLGDRADLLEGVEKENPLRDAIEVRLADPRYGEQVVTALRQGPGVEDVKFRRDLADRIRRIGDAIRLGSAVLVGLLAVATLFLISNTIRLTVYARRREIQIMKLVGATDWFIRWPLIIEGILLGLVGAGAAAALAWWGYDRLMLEVTEAIPFVPLVPKEPLLGEVAQALLVGGTLLGALGSSMSVRRHLRV</sequence>
<evidence type="ECO:0000256" key="9">
    <source>
        <dbReference type="ARBA" id="ARBA00023306"/>
    </source>
</evidence>
<evidence type="ECO:0000256" key="2">
    <source>
        <dbReference type="ARBA" id="ARBA00007379"/>
    </source>
</evidence>
<dbReference type="NCBIfam" id="NF038347">
    <property type="entry name" value="FtsX_Gpos"/>
    <property type="match status" value="1"/>
</dbReference>
<protein>
    <recommendedName>
        <fullName evidence="3 10">Cell division protein FtsX</fullName>
    </recommendedName>
</protein>
<evidence type="ECO:0000259" key="12">
    <source>
        <dbReference type="Pfam" id="PF02687"/>
    </source>
</evidence>
<evidence type="ECO:0000256" key="7">
    <source>
        <dbReference type="ARBA" id="ARBA00022989"/>
    </source>
</evidence>
<dbReference type="Pfam" id="PF02687">
    <property type="entry name" value="FtsX"/>
    <property type="match status" value="1"/>
</dbReference>
<comment type="function">
    <text evidence="10">Part of the ABC transporter FtsEX involved in asymmetric cellular division facilitating the initiation of sporulation.</text>
</comment>
<proteinExistence type="inferred from homology"/>
<evidence type="ECO:0000256" key="4">
    <source>
        <dbReference type="ARBA" id="ARBA00022475"/>
    </source>
</evidence>
<evidence type="ECO:0000313" key="14">
    <source>
        <dbReference type="EMBL" id="WPD19255.1"/>
    </source>
</evidence>
<accession>A0ABZ0QP43</accession>
<evidence type="ECO:0000256" key="11">
    <source>
        <dbReference type="SAM" id="Phobius"/>
    </source>
</evidence>
<dbReference type="RefSeq" id="WP_135224743.1">
    <property type="nucleotide sequence ID" value="NZ_CP132508.1"/>
</dbReference>
<feature type="transmembrane region" description="Helical" evidence="11">
    <location>
        <begin position="174"/>
        <end position="197"/>
    </location>
</feature>
<evidence type="ECO:0000259" key="13">
    <source>
        <dbReference type="Pfam" id="PF18075"/>
    </source>
</evidence>
<evidence type="ECO:0000256" key="6">
    <source>
        <dbReference type="ARBA" id="ARBA00022692"/>
    </source>
</evidence>
<dbReference type="PANTHER" id="PTHR47755">
    <property type="entry name" value="CELL DIVISION PROTEIN FTSX"/>
    <property type="match status" value="1"/>
</dbReference>
<feature type="transmembrane region" description="Helical" evidence="11">
    <location>
        <begin position="269"/>
        <end position="289"/>
    </location>
</feature>
<feature type="transmembrane region" description="Helical" evidence="11">
    <location>
        <begin position="21"/>
        <end position="46"/>
    </location>
</feature>
<reference evidence="14 15" key="1">
    <citation type="submission" date="2023-08" db="EMBL/GenBank/DDBJ databases">
        <title>Genome sequence of Thermaerobacter compostii strain Ins1, a spore-forming filamentous bacterium isolated from a deep geothermal reservoir.</title>
        <authorList>
            <person name="Bregnard D."/>
            <person name="Gonzalez D."/>
            <person name="Junier P."/>
        </authorList>
    </citation>
    <scope>NUCLEOTIDE SEQUENCE [LARGE SCALE GENOMIC DNA]</scope>
    <source>
        <strain evidence="14 15">Ins1</strain>
    </source>
</reference>
<evidence type="ECO:0000313" key="15">
    <source>
        <dbReference type="Proteomes" id="UP001304683"/>
    </source>
</evidence>